<dbReference type="InterPro" id="IPR024607">
    <property type="entry name" value="Sulfatase_CS"/>
</dbReference>
<dbReference type="InterPro" id="IPR050738">
    <property type="entry name" value="Sulfatase"/>
</dbReference>
<evidence type="ECO:0000313" key="7">
    <source>
        <dbReference type="EMBL" id="TQM02888.1"/>
    </source>
</evidence>
<dbReference type="Proteomes" id="UP000315677">
    <property type="component" value="Unassembled WGS sequence"/>
</dbReference>
<evidence type="ECO:0000313" key="8">
    <source>
        <dbReference type="Proteomes" id="UP000315677"/>
    </source>
</evidence>
<comment type="caution">
    <text evidence="7">The sequence shown here is derived from an EMBL/GenBank/DDBJ whole genome shotgun (WGS) entry which is preliminary data.</text>
</comment>
<dbReference type="Pfam" id="PF00884">
    <property type="entry name" value="Sulfatase"/>
    <property type="match status" value="1"/>
</dbReference>
<organism evidence="7 8">
    <name type="scientific">Pseudonocardia kunmingensis</name>
    <dbReference type="NCBI Taxonomy" id="630975"/>
    <lineage>
        <taxon>Bacteria</taxon>
        <taxon>Bacillati</taxon>
        <taxon>Actinomycetota</taxon>
        <taxon>Actinomycetes</taxon>
        <taxon>Pseudonocardiales</taxon>
        <taxon>Pseudonocardiaceae</taxon>
        <taxon>Pseudonocardia</taxon>
    </lineage>
</organism>
<accession>A0A543D105</accession>
<dbReference type="EMBL" id="VFPA01000006">
    <property type="protein sequence ID" value="TQM02888.1"/>
    <property type="molecule type" value="Genomic_DNA"/>
</dbReference>
<reference evidence="7 8" key="1">
    <citation type="submission" date="2019-06" db="EMBL/GenBank/DDBJ databases">
        <title>Sequencing the genomes of 1000 actinobacteria strains.</title>
        <authorList>
            <person name="Klenk H.-P."/>
        </authorList>
    </citation>
    <scope>NUCLEOTIDE SEQUENCE [LARGE SCALE GENOMIC DNA]</scope>
    <source>
        <strain evidence="7 8">DSM 45301</strain>
    </source>
</reference>
<evidence type="ECO:0000256" key="1">
    <source>
        <dbReference type="ARBA" id="ARBA00008779"/>
    </source>
</evidence>
<dbReference type="Gene3D" id="3.40.720.10">
    <property type="entry name" value="Alkaline Phosphatase, subunit A"/>
    <property type="match status" value="1"/>
</dbReference>
<dbReference type="PROSITE" id="PS00523">
    <property type="entry name" value="SULFATASE_1"/>
    <property type="match status" value="1"/>
</dbReference>
<dbReference type="GO" id="GO:0046872">
    <property type="term" value="F:metal ion binding"/>
    <property type="evidence" value="ECO:0007669"/>
    <property type="project" value="UniProtKB-KW"/>
</dbReference>
<feature type="compositionally biased region" description="Basic and acidic residues" evidence="5">
    <location>
        <begin position="460"/>
        <end position="476"/>
    </location>
</feature>
<protein>
    <submittedName>
        <fullName evidence="7">Arylsulfatase A-like enzyme</fullName>
    </submittedName>
</protein>
<comment type="similarity">
    <text evidence="1">Belongs to the sulfatase family.</text>
</comment>
<dbReference type="GO" id="GO:0004065">
    <property type="term" value="F:arylsulfatase activity"/>
    <property type="evidence" value="ECO:0007669"/>
    <property type="project" value="TreeGrafter"/>
</dbReference>
<dbReference type="PANTHER" id="PTHR42693:SF33">
    <property type="entry name" value="ARYLSULFATASE"/>
    <property type="match status" value="1"/>
</dbReference>
<keyword evidence="3" id="KW-0378">Hydrolase</keyword>
<gene>
    <name evidence="7" type="ORF">FB558_7531</name>
</gene>
<dbReference type="SUPFAM" id="SSF53649">
    <property type="entry name" value="Alkaline phosphatase-like"/>
    <property type="match status" value="1"/>
</dbReference>
<feature type="domain" description="Sulfatase N-terminal" evidence="6">
    <location>
        <begin position="9"/>
        <end position="341"/>
    </location>
</feature>
<dbReference type="AlphaFoldDB" id="A0A543D105"/>
<dbReference type="PANTHER" id="PTHR42693">
    <property type="entry name" value="ARYLSULFATASE FAMILY MEMBER"/>
    <property type="match status" value="1"/>
</dbReference>
<sequence>MASTDARRPNVLVVLTDDQGPWAMGHRNPELVTPAIDGLVASGTELDRFFCASPVCSPARASLLTGRMPSAHGVHDWIRGEAYGVRDEDSYLAGLATTPEVLAAAGWECGHSGKWHLGTSREPAPGFEHWYAHRTGDGRYTGAPVWRDGRAAEEPRYLTEAITDEALDFLRGNAGSERPFYLQVNYTAPHSPWVGQHPARYTDVYDGCRFASCPREEPHPWFSWEPGPVSDAMEDPGPSLRGYFASLTAVDAGVRRLLDVLDGTGLRDSTCVVYTSDNGFSCGHHGIWGKGNATWPLNMWENSVRVPFVVSMPGRIPAGRVDAGLAGACDLHPTILDIAGVAAPEDPLAAGRSLLPRLRGDTACGDEAVVVFDEYGGTRMVRTQEWKYVVRHGDGPEELYHLVDDPDEREDRAGEPGRAAVRDELSGVLHDWFARHAAAARDAFARPVSGRGQMSPVWRGRPDAETYARAAGERRTVPGRSTGAPAPPGRSARPG</sequence>
<evidence type="ECO:0000259" key="6">
    <source>
        <dbReference type="Pfam" id="PF00884"/>
    </source>
</evidence>
<keyword evidence="8" id="KW-1185">Reference proteome</keyword>
<evidence type="ECO:0000256" key="2">
    <source>
        <dbReference type="ARBA" id="ARBA00022723"/>
    </source>
</evidence>
<evidence type="ECO:0000256" key="3">
    <source>
        <dbReference type="ARBA" id="ARBA00022801"/>
    </source>
</evidence>
<evidence type="ECO:0000256" key="4">
    <source>
        <dbReference type="ARBA" id="ARBA00022837"/>
    </source>
</evidence>
<keyword evidence="2" id="KW-0479">Metal-binding</keyword>
<feature type="region of interest" description="Disordered" evidence="5">
    <location>
        <begin position="449"/>
        <end position="495"/>
    </location>
</feature>
<keyword evidence="4" id="KW-0106">Calcium</keyword>
<proteinExistence type="inferred from homology"/>
<dbReference type="InterPro" id="IPR017850">
    <property type="entry name" value="Alkaline_phosphatase_core_sf"/>
</dbReference>
<evidence type="ECO:0000256" key="5">
    <source>
        <dbReference type="SAM" id="MobiDB-lite"/>
    </source>
</evidence>
<dbReference type="InterPro" id="IPR000917">
    <property type="entry name" value="Sulfatase_N"/>
</dbReference>
<dbReference type="RefSeq" id="WP_211367113.1">
    <property type="nucleotide sequence ID" value="NZ_VFPA01000006.1"/>
</dbReference>
<name>A0A543D105_9PSEU</name>
<dbReference type="CDD" id="cd16149">
    <property type="entry name" value="sulfatase_like"/>
    <property type="match status" value="1"/>
</dbReference>